<evidence type="ECO:0000313" key="2">
    <source>
        <dbReference type="EMBL" id="CAG8476228.1"/>
    </source>
</evidence>
<evidence type="ECO:0000313" key="3">
    <source>
        <dbReference type="Proteomes" id="UP000789739"/>
    </source>
</evidence>
<protein>
    <submittedName>
        <fullName evidence="2">7988_t:CDS:1</fullName>
    </submittedName>
</protein>
<evidence type="ECO:0000256" key="1">
    <source>
        <dbReference type="SAM" id="Phobius"/>
    </source>
</evidence>
<sequence>MISLSSILASVSALLALFSSFYVFHRLLVSPALLHFTLFVGAILTFALSAVSVLCSISDICLTPWIIYSYIIISALLTILSCYVILHVGTNFYRSYDIVRNTLLFTPIIGTFVVLGLAVYNVVGMVLDDSTVPNETLRTAEIYVELATGLVSLIYAAVPLKRMKKEKELKPERTAIFIIRLLEVVVFFIAHFVVTMYSTYARPFMDAEFDAIDYILLVFVFLVPLVPTPRKIIKRIKKRFLGVEELTIGGDFRPSMMGRQDAEGTLGTREIVEMDIQGPFIVKWDNLKVEREENNEEVRESYGAYDRLLRPYFN</sequence>
<dbReference type="EMBL" id="CAJVPI010000084">
    <property type="protein sequence ID" value="CAG8476228.1"/>
    <property type="molecule type" value="Genomic_DNA"/>
</dbReference>
<dbReference type="Proteomes" id="UP000789739">
    <property type="component" value="Unassembled WGS sequence"/>
</dbReference>
<feature type="transmembrane region" description="Helical" evidence="1">
    <location>
        <begin position="142"/>
        <end position="160"/>
    </location>
</feature>
<feature type="transmembrane region" description="Helical" evidence="1">
    <location>
        <begin position="211"/>
        <end position="229"/>
    </location>
</feature>
<name>A0A9N8W3R5_9GLOM</name>
<keyword evidence="1" id="KW-0812">Transmembrane</keyword>
<keyword evidence="3" id="KW-1185">Reference proteome</keyword>
<organism evidence="2 3">
    <name type="scientific">Paraglomus brasilianum</name>
    <dbReference type="NCBI Taxonomy" id="144538"/>
    <lineage>
        <taxon>Eukaryota</taxon>
        <taxon>Fungi</taxon>
        <taxon>Fungi incertae sedis</taxon>
        <taxon>Mucoromycota</taxon>
        <taxon>Glomeromycotina</taxon>
        <taxon>Glomeromycetes</taxon>
        <taxon>Paraglomerales</taxon>
        <taxon>Paraglomeraceae</taxon>
        <taxon>Paraglomus</taxon>
    </lineage>
</organism>
<accession>A0A9N8W3R5</accession>
<gene>
    <name evidence="2" type="ORF">PBRASI_LOCUS1338</name>
</gene>
<feature type="transmembrane region" description="Helical" evidence="1">
    <location>
        <begin position="32"/>
        <end position="53"/>
    </location>
</feature>
<feature type="transmembrane region" description="Helical" evidence="1">
    <location>
        <begin position="181"/>
        <end position="199"/>
    </location>
</feature>
<comment type="caution">
    <text evidence="2">The sequence shown here is derived from an EMBL/GenBank/DDBJ whole genome shotgun (WGS) entry which is preliminary data.</text>
</comment>
<dbReference type="OrthoDB" id="2434124at2759"/>
<keyword evidence="1" id="KW-0472">Membrane</keyword>
<reference evidence="2" key="1">
    <citation type="submission" date="2021-06" db="EMBL/GenBank/DDBJ databases">
        <authorList>
            <person name="Kallberg Y."/>
            <person name="Tangrot J."/>
            <person name="Rosling A."/>
        </authorList>
    </citation>
    <scope>NUCLEOTIDE SEQUENCE</scope>
    <source>
        <strain evidence="2">BR232B</strain>
    </source>
</reference>
<keyword evidence="1" id="KW-1133">Transmembrane helix</keyword>
<proteinExistence type="predicted"/>
<feature type="transmembrane region" description="Helical" evidence="1">
    <location>
        <begin position="65"/>
        <end position="86"/>
    </location>
</feature>
<feature type="transmembrane region" description="Helical" evidence="1">
    <location>
        <begin position="98"/>
        <end position="122"/>
    </location>
</feature>
<dbReference type="AlphaFoldDB" id="A0A9N8W3R5"/>
<feature type="transmembrane region" description="Helical" evidence="1">
    <location>
        <begin position="6"/>
        <end position="25"/>
    </location>
</feature>